<dbReference type="InterPro" id="IPR007749">
    <property type="entry name" value="DUF677"/>
</dbReference>
<sequence length="386" mass="43975">MALTNPVLTRMLSPRGLEHLSSYLSACREDPDLRSFDSSLDQLINKMTSSLATQARTQYLPLDSLMEVYKVVFELSQNMVDIIDKFKEDVCKNKELSSLVDLYLKNTMETLNLFNTVDKFVQRAKLSQLIIRFAVKQFEAESKDTDVGGSKKKYAKTLGELNKFKARGDPFGEEFVAHYKSVFEQQVKLLEDLCAQKVLNKLDNKLKKVKKLKYFSNAFFGTAVASLLVVSVVPLATIGAPVATPLGLAATHFAPDAAQHIIDVWREVNEMFNKYEKDKVEKARNDLLLLRKDSMIINKGAMEAICTQVENLRGRRSMILKAVDVALEREEEQEVTRLAMQEITKNVEEFTKKIKEIGENVDKFTKMIISGRFRVLEHIANSKEEW</sequence>
<keyword evidence="8" id="KW-1185">Reference proteome</keyword>
<evidence type="ECO:0000256" key="2">
    <source>
        <dbReference type="ARBA" id="ARBA00009074"/>
    </source>
</evidence>
<dbReference type="Proteomes" id="UP000467841">
    <property type="component" value="Unassembled WGS sequence"/>
</dbReference>
<feature type="transmembrane region" description="Helical" evidence="6">
    <location>
        <begin position="214"/>
        <end position="236"/>
    </location>
</feature>
<evidence type="ECO:0000256" key="1">
    <source>
        <dbReference type="ARBA" id="ARBA00004141"/>
    </source>
</evidence>
<keyword evidence="5 6" id="KW-0472">Membrane</keyword>
<organism evidence="7 8">
    <name type="scientific">Microthlaspi erraticum</name>
    <dbReference type="NCBI Taxonomy" id="1685480"/>
    <lineage>
        <taxon>Eukaryota</taxon>
        <taxon>Viridiplantae</taxon>
        <taxon>Streptophyta</taxon>
        <taxon>Embryophyta</taxon>
        <taxon>Tracheophyta</taxon>
        <taxon>Spermatophyta</taxon>
        <taxon>Magnoliopsida</taxon>
        <taxon>eudicotyledons</taxon>
        <taxon>Gunneridae</taxon>
        <taxon>Pentapetalae</taxon>
        <taxon>rosids</taxon>
        <taxon>malvids</taxon>
        <taxon>Brassicales</taxon>
        <taxon>Brassicaceae</taxon>
        <taxon>Coluteocarpeae</taxon>
        <taxon>Microthlaspi</taxon>
    </lineage>
</organism>
<dbReference type="PANTHER" id="PTHR31113">
    <property type="entry name" value="UPF0496 PROTEIN 3-RELATED"/>
    <property type="match status" value="1"/>
</dbReference>
<comment type="subcellular location">
    <subcellularLocation>
        <location evidence="1">Membrane</location>
        <topology evidence="1">Multi-pass membrane protein</topology>
    </subcellularLocation>
</comment>
<evidence type="ECO:0000256" key="4">
    <source>
        <dbReference type="ARBA" id="ARBA00022989"/>
    </source>
</evidence>
<evidence type="ECO:0000313" key="7">
    <source>
        <dbReference type="EMBL" id="CAA7012897.1"/>
    </source>
</evidence>
<dbReference type="GO" id="GO:0016020">
    <property type="term" value="C:membrane"/>
    <property type="evidence" value="ECO:0007669"/>
    <property type="project" value="UniProtKB-SubCell"/>
</dbReference>
<proteinExistence type="inferred from homology"/>
<dbReference type="AlphaFoldDB" id="A0A6D2HE31"/>
<keyword evidence="4 6" id="KW-1133">Transmembrane helix</keyword>
<evidence type="ECO:0000256" key="3">
    <source>
        <dbReference type="ARBA" id="ARBA00022692"/>
    </source>
</evidence>
<keyword evidence="3 6" id="KW-0812">Transmembrane</keyword>
<comment type="caution">
    <text evidence="7">The sequence shown here is derived from an EMBL/GenBank/DDBJ whole genome shotgun (WGS) entry which is preliminary data.</text>
</comment>
<gene>
    <name evidence="7" type="ORF">MERR_LOCUS131</name>
</gene>
<protein>
    <submittedName>
        <fullName evidence="7">Uncharacterized protein</fullName>
    </submittedName>
</protein>
<dbReference type="PANTHER" id="PTHR31113:SF13">
    <property type="entry name" value="(RAPE) HYPOTHETICAL PROTEIN"/>
    <property type="match status" value="1"/>
</dbReference>
<reference evidence="7" key="1">
    <citation type="submission" date="2020-01" db="EMBL/GenBank/DDBJ databases">
        <authorList>
            <person name="Mishra B."/>
        </authorList>
    </citation>
    <scope>NUCLEOTIDE SEQUENCE [LARGE SCALE GENOMIC DNA]</scope>
</reference>
<comment type="similarity">
    <text evidence="2">Belongs to the UPF0496 family.</text>
</comment>
<accession>A0A6D2HE31</accession>
<evidence type="ECO:0000313" key="8">
    <source>
        <dbReference type="Proteomes" id="UP000467841"/>
    </source>
</evidence>
<dbReference type="EMBL" id="CACVBM020000011">
    <property type="protein sequence ID" value="CAA7012897.1"/>
    <property type="molecule type" value="Genomic_DNA"/>
</dbReference>
<name>A0A6D2HE31_9BRAS</name>
<dbReference type="Pfam" id="PF05055">
    <property type="entry name" value="DUF677"/>
    <property type="match status" value="1"/>
</dbReference>
<evidence type="ECO:0000256" key="5">
    <source>
        <dbReference type="ARBA" id="ARBA00023136"/>
    </source>
</evidence>
<evidence type="ECO:0000256" key="6">
    <source>
        <dbReference type="SAM" id="Phobius"/>
    </source>
</evidence>